<dbReference type="InterPro" id="IPR036457">
    <property type="entry name" value="PPM-type-like_dom_sf"/>
</dbReference>
<organism evidence="2 3">
    <name type="scientific">Cellulomonas septica</name>
    <dbReference type="NCBI Taxonomy" id="285080"/>
    <lineage>
        <taxon>Bacteria</taxon>
        <taxon>Bacillati</taxon>
        <taxon>Actinomycetota</taxon>
        <taxon>Actinomycetes</taxon>
        <taxon>Micrococcales</taxon>
        <taxon>Cellulomonadaceae</taxon>
        <taxon>Cellulomonas</taxon>
    </lineage>
</organism>
<evidence type="ECO:0000259" key="1">
    <source>
        <dbReference type="Pfam" id="PF13581"/>
    </source>
</evidence>
<accession>A0ABX1K351</accession>
<dbReference type="PANTHER" id="PTHR35801:SF1">
    <property type="entry name" value="PHOSPHOSERINE PHOSPHATASE RSBX"/>
    <property type="match status" value="1"/>
</dbReference>
<dbReference type="Gene3D" id="3.60.40.10">
    <property type="entry name" value="PPM-type phosphatase domain"/>
    <property type="match status" value="1"/>
</dbReference>
<dbReference type="RefSeq" id="WP_210728525.1">
    <property type="nucleotide sequence ID" value="NZ_JAAXOY010000338.1"/>
</dbReference>
<dbReference type="InterPro" id="IPR036890">
    <property type="entry name" value="HATPase_C_sf"/>
</dbReference>
<dbReference type="InterPro" id="IPR039248">
    <property type="entry name" value="Ptase_RsbX"/>
</dbReference>
<dbReference type="PANTHER" id="PTHR35801">
    <property type="entry name" value="PHOSPHOSERINE PHOSPHATASE RSBX"/>
    <property type="match status" value="1"/>
</dbReference>
<evidence type="ECO:0000313" key="2">
    <source>
        <dbReference type="EMBL" id="NKY40372.1"/>
    </source>
</evidence>
<dbReference type="InterPro" id="IPR003594">
    <property type="entry name" value="HATPase_dom"/>
</dbReference>
<dbReference type="Pfam" id="PF13581">
    <property type="entry name" value="HATPase_c_2"/>
    <property type="match status" value="1"/>
</dbReference>
<dbReference type="SUPFAM" id="SSF55874">
    <property type="entry name" value="ATPase domain of HSP90 chaperone/DNA topoisomerase II/histidine kinase"/>
    <property type="match status" value="1"/>
</dbReference>
<gene>
    <name evidence="2" type="ORF">HGA02_12770</name>
</gene>
<evidence type="ECO:0000313" key="3">
    <source>
        <dbReference type="Proteomes" id="UP000777774"/>
    </source>
</evidence>
<proteinExistence type="predicted"/>
<comment type="caution">
    <text evidence="2">The sequence shown here is derived from an EMBL/GenBank/DDBJ whole genome shotgun (WGS) entry which is preliminary data.</text>
</comment>
<dbReference type="Gene3D" id="3.30.565.10">
    <property type="entry name" value="Histidine kinase-like ATPase, C-terminal domain"/>
    <property type="match status" value="1"/>
</dbReference>
<name>A0ABX1K351_9CELL</name>
<dbReference type="Proteomes" id="UP000777774">
    <property type="component" value="Unassembled WGS sequence"/>
</dbReference>
<protein>
    <recommendedName>
        <fullName evidence="1">Histidine kinase/HSP90-like ATPase domain-containing protein</fullName>
    </recommendedName>
</protein>
<feature type="domain" description="Histidine kinase/HSP90-like ATPase" evidence="1">
    <location>
        <begin position="20"/>
        <end position="134"/>
    </location>
</feature>
<keyword evidence="3" id="KW-1185">Reference proteome</keyword>
<reference evidence="2 3" key="1">
    <citation type="submission" date="2020-04" db="EMBL/GenBank/DDBJ databases">
        <title>MicrobeNet Type strains.</title>
        <authorList>
            <person name="Nicholson A.C."/>
        </authorList>
    </citation>
    <scope>NUCLEOTIDE SEQUENCE [LARGE SCALE GENOMIC DNA]</scope>
    <source>
        <strain evidence="2 3">ATCC BAA-787</strain>
    </source>
</reference>
<feature type="non-terminal residue" evidence="2">
    <location>
        <position position="202"/>
    </location>
</feature>
<sequence length="202" mass="20222">MSADGTVEDVAWFTVDHVSATGTARRAAASLARRVGMSEERAGEIALVVAELTGNQINHAGSGSLLLRVRHATAGPVVEVVVVDSGPGMVNVAASLTDGVSSAGTLGIGLGTLSRLATSWDIWSRPGSGTVITAAFADADAEPPGTPSAVGVTRPMTGQDVCGDAYAIRTDDGVLTVMLADGLGHGPLAAAASTEAVRAFRG</sequence>
<dbReference type="EMBL" id="JAAXOY010000338">
    <property type="protein sequence ID" value="NKY40372.1"/>
    <property type="molecule type" value="Genomic_DNA"/>
</dbReference>